<name>A0ABT7AQC5_9CYAN</name>
<feature type="modified residue" description="4-aspartylphosphate" evidence="7">
    <location>
        <position position="462"/>
    </location>
</feature>
<gene>
    <name evidence="10" type="ORF">PMG71_06620</name>
</gene>
<evidence type="ECO:0000256" key="7">
    <source>
        <dbReference type="PROSITE-ProRule" id="PRU00169"/>
    </source>
</evidence>
<dbReference type="InterPro" id="IPR003594">
    <property type="entry name" value="HATPase_dom"/>
</dbReference>
<keyword evidence="4" id="KW-0808">Transferase</keyword>
<dbReference type="SUPFAM" id="SSF55874">
    <property type="entry name" value="ATPase domain of HSP90 chaperone/DNA topoisomerase II/histidine kinase"/>
    <property type="match status" value="1"/>
</dbReference>
<dbReference type="SUPFAM" id="SSF52172">
    <property type="entry name" value="CheY-like"/>
    <property type="match status" value="2"/>
</dbReference>
<dbReference type="PROSITE" id="PS50109">
    <property type="entry name" value="HIS_KIN"/>
    <property type="match status" value="1"/>
</dbReference>
<feature type="domain" description="Histidine kinase" evidence="8">
    <location>
        <begin position="155"/>
        <end position="384"/>
    </location>
</feature>
<dbReference type="Gene3D" id="3.30.565.10">
    <property type="entry name" value="Histidine kinase-like ATPase, C-terminal domain"/>
    <property type="match status" value="1"/>
</dbReference>
<dbReference type="CDD" id="cd16922">
    <property type="entry name" value="HATPase_EvgS-ArcB-TorS-like"/>
    <property type="match status" value="1"/>
</dbReference>
<dbReference type="PROSITE" id="PS50110">
    <property type="entry name" value="RESPONSE_REGULATORY"/>
    <property type="match status" value="2"/>
</dbReference>
<evidence type="ECO:0000256" key="5">
    <source>
        <dbReference type="ARBA" id="ARBA00022777"/>
    </source>
</evidence>
<dbReference type="Proteomes" id="UP001235303">
    <property type="component" value="Unassembled WGS sequence"/>
</dbReference>
<comment type="caution">
    <text evidence="10">The sequence shown here is derived from an EMBL/GenBank/DDBJ whole genome shotgun (WGS) entry which is preliminary data.</text>
</comment>
<dbReference type="InterPro" id="IPR005467">
    <property type="entry name" value="His_kinase_dom"/>
</dbReference>
<dbReference type="InterPro" id="IPR036890">
    <property type="entry name" value="HATPase_C_sf"/>
</dbReference>
<dbReference type="CDD" id="cd17546">
    <property type="entry name" value="REC_hyHK_CKI1_RcsC-like"/>
    <property type="match status" value="1"/>
</dbReference>
<evidence type="ECO:0000259" key="8">
    <source>
        <dbReference type="PROSITE" id="PS50109"/>
    </source>
</evidence>
<dbReference type="SMART" id="SM00387">
    <property type="entry name" value="HATPase_c"/>
    <property type="match status" value="1"/>
</dbReference>
<organism evidence="10 11">
    <name type="scientific">Roseofilum acuticapitatum BLCC-M154</name>
    <dbReference type="NCBI Taxonomy" id="3022444"/>
    <lineage>
        <taxon>Bacteria</taxon>
        <taxon>Bacillati</taxon>
        <taxon>Cyanobacteriota</taxon>
        <taxon>Cyanophyceae</taxon>
        <taxon>Desertifilales</taxon>
        <taxon>Desertifilaceae</taxon>
        <taxon>Roseofilum</taxon>
        <taxon>Roseofilum acuticapitatum</taxon>
    </lineage>
</organism>
<evidence type="ECO:0000259" key="9">
    <source>
        <dbReference type="PROSITE" id="PS50110"/>
    </source>
</evidence>
<evidence type="ECO:0000256" key="2">
    <source>
        <dbReference type="ARBA" id="ARBA00012438"/>
    </source>
</evidence>
<dbReference type="Gene3D" id="1.10.287.130">
    <property type="match status" value="1"/>
</dbReference>
<keyword evidence="11" id="KW-1185">Reference proteome</keyword>
<evidence type="ECO:0000256" key="4">
    <source>
        <dbReference type="ARBA" id="ARBA00022679"/>
    </source>
</evidence>
<dbReference type="CDD" id="cd19920">
    <property type="entry name" value="REC_PA4781-like"/>
    <property type="match status" value="1"/>
</dbReference>
<proteinExistence type="predicted"/>
<feature type="domain" description="Response regulatory" evidence="9">
    <location>
        <begin position="10"/>
        <end position="126"/>
    </location>
</feature>
<evidence type="ECO:0000313" key="11">
    <source>
        <dbReference type="Proteomes" id="UP001235303"/>
    </source>
</evidence>
<dbReference type="CDD" id="cd00082">
    <property type="entry name" value="HisKA"/>
    <property type="match status" value="1"/>
</dbReference>
<dbReference type="InterPro" id="IPR011006">
    <property type="entry name" value="CheY-like_superfamily"/>
</dbReference>
<dbReference type="EMBL" id="JAQOSP010000042">
    <property type="protein sequence ID" value="MDJ1169096.1"/>
    <property type="molecule type" value="Genomic_DNA"/>
</dbReference>
<evidence type="ECO:0000256" key="1">
    <source>
        <dbReference type="ARBA" id="ARBA00000085"/>
    </source>
</evidence>
<feature type="modified residue" description="4-aspartylphosphate" evidence="7">
    <location>
        <position position="59"/>
    </location>
</feature>
<dbReference type="Gene3D" id="3.40.50.2300">
    <property type="match status" value="2"/>
</dbReference>
<evidence type="ECO:0000256" key="3">
    <source>
        <dbReference type="ARBA" id="ARBA00022553"/>
    </source>
</evidence>
<dbReference type="EC" id="2.7.13.3" evidence="2"/>
<dbReference type="PRINTS" id="PR00344">
    <property type="entry name" value="BCTRLSENSOR"/>
</dbReference>
<reference evidence="10 11" key="1">
    <citation type="submission" date="2023-01" db="EMBL/GenBank/DDBJ databases">
        <title>Novel diversity within Roseofilum (Cyanobacteria; Desertifilaceae) from marine benthic mats with descriptions of four novel species.</title>
        <authorList>
            <person name="Wang Y."/>
            <person name="Berthold D.E."/>
            <person name="Hu J."/>
            <person name="Lefler F.W."/>
            <person name="Laughinghouse H.D. IV."/>
        </authorList>
    </citation>
    <scope>NUCLEOTIDE SEQUENCE [LARGE SCALE GENOMIC DNA]</scope>
    <source>
        <strain evidence="10 11">BLCC-M154</strain>
    </source>
</reference>
<comment type="catalytic activity">
    <reaction evidence="1">
        <text>ATP + protein L-histidine = ADP + protein N-phospho-L-histidine.</text>
        <dbReference type="EC" id="2.7.13.3"/>
    </reaction>
</comment>
<sequence length="534" mass="59577">MSHPNSPKPKILIVDDSPDNLQVLFQVLKDDYAVIAATTGERAIKMAQKKPHPDLILLDVMMPKMDGYETFMQLKADPEISNISVIFITALDEDLDEAKGLELGAIDYITKPFNNSVVKARIKSHLRLQNLNKELQEKNQTLARVTRLKDEFLANMSHELRTPLNAILGMTEGLQDGVFGEVNPQQQKSLEVITRSSNHLLALINDILDVAKIESGKIELEWETIAVSSLCRSSLSLVKTQAYNKKIELVTQLSEGLPDLWGDERRIRQILINLLNNAVKFTPEEGKVILSAHLLQGEADEESEGKEYLRITVEDTGIGISQEEQKQLFQPFVQIDSSLNRKYAGTGLGLTLVKQLVQLHGGRVSLQSDKGVGSCFRVDLPCVSVNAALKQEGVELERSKEESREKILNSHPRILLVEDNEANIHTVSSYLKAKGYQVLFAKNGQDGIEMAKTECPDAILMDIQMPGMDGLEAIQYIREVKTFIDVPIIALTALAMPEDRDRCLQAGANHYLSKPIKLKQLALTIQELLQTQKS</sequence>
<dbReference type="InterPro" id="IPR036097">
    <property type="entry name" value="HisK_dim/P_sf"/>
</dbReference>
<dbReference type="InterPro" id="IPR004358">
    <property type="entry name" value="Sig_transdc_His_kin-like_C"/>
</dbReference>
<accession>A0ABT7AQC5</accession>
<dbReference type="SMART" id="SM00388">
    <property type="entry name" value="HisKA"/>
    <property type="match status" value="1"/>
</dbReference>
<dbReference type="SUPFAM" id="SSF47384">
    <property type="entry name" value="Homodimeric domain of signal transducing histidine kinase"/>
    <property type="match status" value="1"/>
</dbReference>
<dbReference type="InterPro" id="IPR003661">
    <property type="entry name" value="HisK_dim/P_dom"/>
</dbReference>
<dbReference type="SMART" id="SM00448">
    <property type="entry name" value="REC"/>
    <property type="match status" value="2"/>
</dbReference>
<dbReference type="PANTHER" id="PTHR43047">
    <property type="entry name" value="TWO-COMPONENT HISTIDINE PROTEIN KINASE"/>
    <property type="match status" value="1"/>
</dbReference>
<protein>
    <recommendedName>
        <fullName evidence="2">histidine kinase</fullName>
        <ecNumber evidence="2">2.7.13.3</ecNumber>
    </recommendedName>
</protein>
<dbReference type="Pfam" id="PF00072">
    <property type="entry name" value="Response_reg"/>
    <property type="match status" value="2"/>
</dbReference>
<evidence type="ECO:0000256" key="6">
    <source>
        <dbReference type="ARBA" id="ARBA00023012"/>
    </source>
</evidence>
<evidence type="ECO:0000313" key="10">
    <source>
        <dbReference type="EMBL" id="MDJ1169096.1"/>
    </source>
</evidence>
<feature type="domain" description="Response regulatory" evidence="9">
    <location>
        <begin position="413"/>
        <end position="529"/>
    </location>
</feature>
<keyword evidence="6" id="KW-0902">Two-component regulatory system</keyword>
<dbReference type="InterPro" id="IPR001789">
    <property type="entry name" value="Sig_transdc_resp-reg_receiver"/>
</dbReference>
<keyword evidence="3 7" id="KW-0597">Phosphoprotein</keyword>
<dbReference type="PANTHER" id="PTHR43047:SF63">
    <property type="entry name" value="HISTIDINE KINASE"/>
    <property type="match status" value="1"/>
</dbReference>
<dbReference type="Pfam" id="PF02518">
    <property type="entry name" value="HATPase_c"/>
    <property type="match status" value="1"/>
</dbReference>
<dbReference type="Pfam" id="PF00512">
    <property type="entry name" value="HisKA"/>
    <property type="match status" value="1"/>
</dbReference>
<keyword evidence="5" id="KW-0418">Kinase</keyword>